<feature type="region of interest" description="Disordered" evidence="1">
    <location>
        <begin position="455"/>
        <end position="517"/>
    </location>
</feature>
<comment type="caution">
    <text evidence="3">The sequence shown here is derived from an EMBL/GenBank/DDBJ whole genome shotgun (WGS) entry which is preliminary data.</text>
</comment>
<dbReference type="EMBL" id="LFJN01000002">
    <property type="protein sequence ID" value="KPI45362.1"/>
    <property type="molecule type" value="Genomic_DNA"/>
</dbReference>
<proteinExistence type="predicted"/>
<name>A0A0N1HHD3_9EURO</name>
<keyword evidence="2" id="KW-0812">Transmembrane</keyword>
<feature type="compositionally biased region" description="Basic and acidic residues" evidence="1">
    <location>
        <begin position="650"/>
        <end position="670"/>
    </location>
</feature>
<feature type="transmembrane region" description="Helical" evidence="2">
    <location>
        <begin position="332"/>
        <end position="349"/>
    </location>
</feature>
<evidence type="ECO:0000313" key="3">
    <source>
        <dbReference type="EMBL" id="KPI45362.1"/>
    </source>
</evidence>
<gene>
    <name evidence="3" type="ORF">AB675_2504</name>
</gene>
<dbReference type="Proteomes" id="UP000038010">
    <property type="component" value="Unassembled WGS sequence"/>
</dbReference>
<dbReference type="AlphaFoldDB" id="A0A0N1HHD3"/>
<feature type="region of interest" description="Disordered" evidence="1">
    <location>
        <begin position="397"/>
        <end position="429"/>
    </location>
</feature>
<feature type="compositionally biased region" description="Basic and acidic residues" evidence="1">
    <location>
        <begin position="632"/>
        <end position="642"/>
    </location>
</feature>
<protein>
    <submittedName>
        <fullName evidence="3">Uncharacterized protein</fullName>
    </submittedName>
</protein>
<feature type="compositionally biased region" description="Acidic residues" evidence="1">
    <location>
        <begin position="508"/>
        <end position="517"/>
    </location>
</feature>
<dbReference type="GeneID" id="28734360"/>
<feature type="transmembrane region" description="Helical" evidence="2">
    <location>
        <begin position="291"/>
        <end position="311"/>
    </location>
</feature>
<dbReference type="RefSeq" id="XP_018005325.1">
    <property type="nucleotide sequence ID" value="XM_018142480.1"/>
</dbReference>
<evidence type="ECO:0000256" key="1">
    <source>
        <dbReference type="SAM" id="MobiDB-lite"/>
    </source>
</evidence>
<feature type="region of interest" description="Disordered" evidence="1">
    <location>
        <begin position="556"/>
        <end position="584"/>
    </location>
</feature>
<feature type="region of interest" description="Disordered" evidence="1">
    <location>
        <begin position="604"/>
        <end position="683"/>
    </location>
</feature>
<keyword evidence="2" id="KW-1133">Transmembrane helix</keyword>
<evidence type="ECO:0000256" key="2">
    <source>
        <dbReference type="SAM" id="Phobius"/>
    </source>
</evidence>
<evidence type="ECO:0000313" key="4">
    <source>
        <dbReference type="Proteomes" id="UP000038010"/>
    </source>
</evidence>
<keyword evidence="4" id="KW-1185">Reference proteome</keyword>
<accession>A0A0N1HHD3</accession>
<organism evidence="3 4">
    <name type="scientific">Cyphellophora attinorum</name>
    <dbReference type="NCBI Taxonomy" id="1664694"/>
    <lineage>
        <taxon>Eukaryota</taxon>
        <taxon>Fungi</taxon>
        <taxon>Dikarya</taxon>
        <taxon>Ascomycota</taxon>
        <taxon>Pezizomycotina</taxon>
        <taxon>Eurotiomycetes</taxon>
        <taxon>Chaetothyriomycetidae</taxon>
        <taxon>Chaetothyriales</taxon>
        <taxon>Cyphellophoraceae</taxon>
        <taxon>Cyphellophora</taxon>
    </lineage>
</organism>
<feature type="compositionally biased region" description="Polar residues" evidence="1">
    <location>
        <begin position="200"/>
        <end position="212"/>
    </location>
</feature>
<dbReference type="VEuPathDB" id="FungiDB:AB675_2504"/>
<sequence>MAAPALGVGDIVKAAKLTYDGVGALREDEDGARAHFQQATTAIAHRTRAVEDLISDLKANTGGSNQAALEAYAPLLAEDTALQTKIARLGPSLGRGAKPGLHHGMGRKLKFHFEDDKQIREHHERTRPAVDAAVLQTLRASTQVVKDLHAKQSTRFDGFVTNLDRRLDALDPTPLHDKINVSLDEVKQMFATLNSASSGCSSTSFQPQTPGANASLLPTAGSVSAKQGSLAAGHPRSLSTAASLCSTPRGADQTQISSGNSHLPCFQGHWTQTKAGGGSIVSLDQPLKEEALKFLIDWLAVLYALTAVVAYQQPQARRIVIRQLEKAREDPFLGALLGCLVIALIRSLAQVHRQIMSLADDNITVHYALGEQLGYERPPWWSDEEARHTQKREIETLIKRTRRLDRNRPPLSQMRLPQHGRSASPPDSHIYSAVVEGSEDVDDLFDATVKAAATTSPTWTHASSASIPRSPSQTGSAGVSRKNDDGLQYRSSRHSATTTRPGDAGESSGDENWDTDAGEWADFQDRTKQHLEKPVTSARQTYDYWNSMYDQQTHQWNDDLDRQRRDDAASNERHRARLEEDRRRRAREMNAELTAAEAALLQDRVSRERAQQERDRLAHAADYLPGDVIEGVEFHESEDRPGEGSGPAREASRRPGHSSDHPQADNERSRRYSPSRLLAMRPT</sequence>
<feature type="region of interest" description="Disordered" evidence="1">
    <location>
        <begin position="200"/>
        <end position="219"/>
    </location>
</feature>
<reference evidence="3 4" key="1">
    <citation type="submission" date="2015-06" db="EMBL/GenBank/DDBJ databases">
        <title>Draft genome of the ant-associated black yeast Phialophora attae CBS 131958.</title>
        <authorList>
            <person name="Moreno L.F."/>
            <person name="Stielow B.J."/>
            <person name="de Hoog S."/>
            <person name="Vicente V.A."/>
            <person name="Weiss V.A."/>
            <person name="de Vries M."/>
            <person name="Cruz L.M."/>
            <person name="Souza E.M."/>
        </authorList>
    </citation>
    <scope>NUCLEOTIDE SEQUENCE [LARGE SCALE GENOMIC DNA]</scope>
    <source>
        <strain evidence="3 4">CBS 131958</strain>
    </source>
</reference>
<feature type="compositionally biased region" description="Polar residues" evidence="1">
    <location>
        <begin position="455"/>
        <end position="477"/>
    </location>
</feature>
<feature type="compositionally biased region" description="Basic and acidic residues" evidence="1">
    <location>
        <begin position="397"/>
        <end position="408"/>
    </location>
</feature>
<feature type="compositionally biased region" description="Basic and acidic residues" evidence="1">
    <location>
        <begin position="604"/>
        <end position="619"/>
    </location>
</feature>
<keyword evidence="2" id="KW-0472">Membrane</keyword>